<evidence type="ECO:0000313" key="4">
    <source>
        <dbReference type="Proteomes" id="UP000065822"/>
    </source>
</evidence>
<evidence type="ECO:0000256" key="1">
    <source>
        <dbReference type="SAM" id="Phobius"/>
    </source>
</evidence>
<name>A0AAX2GXV1_9FLAO</name>
<gene>
    <name evidence="2" type="ORF">AXF12_03820</name>
    <name evidence="3" type="ORF">SAMEA44541418_00971</name>
</gene>
<dbReference type="Proteomes" id="UP000065822">
    <property type="component" value="Chromosome"/>
</dbReference>
<reference evidence="3 5" key="2">
    <citation type="submission" date="2017-06" db="EMBL/GenBank/DDBJ databases">
        <authorList>
            <consortium name="Pathogen Informatics"/>
        </authorList>
    </citation>
    <scope>NUCLEOTIDE SEQUENCE [LARGE SCALE GENOMIC DNA]</scope>
    <source>
        <strain evidence="3 5">NCTC12947</strain>
    </source>
</reference>
<accession>A0AAX2GXV1</accession>
<dbReference type="EMBL" id="CP014227">
    <property type="protein sequence ID" value="AMD84722.1"/>
    <property type="molecule type" value="Genomic_DNA"/>
</dbReference>
<dbReference type="KEGG" id="chg:AXF12_03820"/>
<keyword evidence="4" id="KW-1185">Reference proteome</keyword>
<keyword evidence="1" id="KW-0812">Transmembrane</keyword>
<dbReference type="Gene3D" id="3.40.50.360">
    <property type="match status" value="1"/>
</dbReference>
<reference evidence="2 4" key="1">
    <citation type="submission" date="2016-02" db="EMBL/GenBank/DDBJ databases">
        <authorList>
            <person name="Holder M.E."/>
            <person name="Ajami N.J."/>
            <person name="Petrosino J.F."/>
        </authorList>
    </citation>
    <scope>NUCLEOTIDE SEQUENCE [LARGE SCALE GENOMIC DNA]</scope>
    <source>
        <strain evidence="2 4">CCUG 32990</strain>
    </source>
</reference>
<organism evidence="3 5">
    <name type="scientific">Capnocytophaga haemolytica</name>
    <dbReference type="NCBI Taxonomy" id="45243"/>
    <lineage>
        <taxon>Bacteria</taxon>
        <taxon>Pseudomonadati</taxon>
        <taxon>Bacteroidota</taxon>
        <taxon>Flavobacteriia</taxon>
        <taxon>Flavobacteriales</taxon>
        <taxon>Flavobacteriaceae</taxon>
        <taxon>Capnocytophaga</taxon>
    </lineage>
</organism>
<dbReference type="Proteomes" id="UP000215539">
    <property type="component" value="Chromosome 1"/>
</dbReference>
<evidence type="ECO:0000313" key="3">
    <source>
        <dbReference type="EMBL" id="SNV08074.1"/>
    </source>
</evidence>
<dbReference type="SUPFAM" id="SSF52218">
    <property type="entry name" value="Flavoproteins"/>
    <property type="match status" value="1"/>
</dbReference>
<dbReference type="EMBL" id="LT906449">
    <property type="protein sequence ID" value="SNV08074.1"/>
    <property type="molecule type" value="Genomic_DNA"/>
</dbReference>
<feature type="transmembrane region" description="Helical" evidence="1">
    <location>
        <begin position="260"/>
        <end position="280"/>
    </location>
</feature>
<sequence>MKKVLVVYYSQSGQLRRIAERFMRGFEDTSIAVDWYEIKPVEDFPFPWTDAAFFGAFPESYLQVPQALQPIPESIAEKDYDLIVLAYQVWYLSPSIPITSFLKSEAGKRLIAGKSVITLSGTRNMWVQAQKKVKALLSGVGAELVGNIALTDRHANHISVITIVQWMFSGNPEPKQRWLPKAGVSEDDIKGAAAYGELASYYTLQGDYAPLQRELVARGAVHLKPFLLSAEKKGNRLFGIWARLIYGSPRREFLLKCFRAYLYVAIWVLMPIVALLYWLTYPLAYKKIRREMQEARGV</sequence>
<keyword evidence="1" id="KW-0472">Membrane</keyword>
<evidence type="ECO:0000313" key="2">
    <source>
        <dbReference type="EMBL" id="AMD84722.1"/>
    </source>
</evidence>
<dbReference type="AlphaFoldDB" id="A0AAX2GXV1"/>
<keyword evidence="1" id="KW-1133">Transmembrane helix</keyword>
<protein>
    <submittedName>
        <fullName evidence="2">Dialkylrecorsinol condensing enzyme DarA</fullName>
    </submittedName>
    <submittedName>
        <fullName evidence="3">Flavodoxin</fullName>
    </submittedName>
</protein>
<dbReference type="GO" id="GO:0010181">
    <property type="term" value="F:FMN binding"/>
    <property type="evidence" value="ECO:0007669"/>
    <property type="project" value="InterPro"/>
</dbReference>
<evidence type="ECO:0000313" key="5">
    <source>
        <dbReference type="Proteomes" id="UP000215539"/>
    </source>
</evidence>
<dbReference type="RefSeq" id="WP_066428470.1">
    <property type="nucleotide sequence ID" value="NZ_CP014227.1"/>
</dbReference>
<dbReference type="InterPro" id="IPR029039">
    <property type="entry name" value="Flavoprotein-like_sf"/>
</dbReference>
<proteinExistence type="predicted"/>